<proteinExistence type="inferred from homology"/>
<evidence type="ECO:0000256" key="1">
    <source>
        <dbReference type="ARBA" id="ARBA00008857"/>
    </source>
</evidence>
<dbReference type="InterPro" id="IPR002104">
    <property type="entry name" value="Integrase_catalytic"/>
</dbReference>
<evidence type="ECO:0000313" key="7">
    <source>
        <dbReference type="Proteomes" id="UP000198827"/>
    </source>
</evidence>
<dbReference type="GO" id="GO:0006310">
    <property type="term" value="P:DNA recombination"/>
    <property type="evidence" value="ECO:0007669"/>
    <property type="project" value="UniProtKB-KW"/>
</dbReference>
<keyword evidence="3" id="KW-0238">DNA-binding</keyword>
<dbReference type="PANTHER" id="PTHR30349">
    <property type="entry name" value="PHAGE INTEGRASE-RELATED"/>
    <property type="match status" value="1"/>
</dbReference>
<evidence type="ECO:0000256" key="2">
    <source>
        <dbReference type="ARBA" id="ARBA00022908"/>
    </source>
</evidence>
<organism evidence="6 7">
    <name type="scientific">Pseudomonas arsenicoxydans</name>
    <dbReference type="NCBI Taxonomy" id="702115"/>
    <lineage>
        <taxon>Bacteria</taxon>
        <taxon>Pseudomonadati</taxon>
        <taxon>Pseudomonadota</taxon>
        <taxon>Gammaproteobacteria</taxon>
        <taxon>Pseudomonadales</taxon>
        <taxon>Pseudomonadaceae</taxon>
        <taxon>Pseudomonas</taxon>
    </lineage>
</organism>
<name>A0A1H0JXQ7_9PSED</name>
<dbReference type="PROSITE" id="PS51898">
    <property type="entry name" value="TYR_RECOMBINASE"/>
    <property type="match status" value="1"/>
</dbReference>
<dbReference type="Pfam" id="PF00589">
    <property type="entry name" value="Phage_integrase"/>
    <property type="match status" value="1"/>
</dbReference>
<evidence type="ECO:0000259" key="5">
    <source>
        <dbReference type="PROSITE" id="PS51898"/>
    </source>
</evidence>
<dbReference type="EMBL" id="LT629705">
    <property type="protein sequence ID" value="SDO48293.1"/>
    <property type="molecule type" value="Genomic_DNA"/>
</dbReference>
<dbReference type="Gene3D" id="1.10.443.10">
    <property type="entry name" value="Intergrase catalytic core"/>
    <property type="match status" value="1"/>
</dbReference>
<reference evidence="6 7" key="1">
    <citation type="submission" date="2016-10" db="EMBL/GenBank/DDBJ databases">
        <authorList>
            <person name="de Groot N.N."/>
        </authorList>
    </citation>
    <scope>NUCLEOTIDE SEQUENCE [LARGE SCALE GENOMIC DNA]</scope>
    <source>
        <strain evidence="6 7">CECT 7543</strain>
    </source>
</reference>
<evidence type="ECO:0000256" key="4">
    <source>
        <dbReference type="ARBA" id="ARBA00023172"/>
    </source>
</evidence>
<accession>A0A1H0JXQ7</accession>
<feature type="domain" description="Tyr recombinase" evidence="5">
    <location>
        <begin position="198"/>
        <end position="418"/>
    </location>
</feature>
<dbReference type="AlphaFoldDB" id="A0A1H0JXQ7"/>
<comment type="similarity">
    <text evidence="1">Belongs to the 'phage' integrase family.</text>
</comment>
<dbReference type="PANTHER" id="PTHR30349:SF41">
    <property type="entry name" value="INTEGRASE_RECOMBINASE PROTEIN MJ0367-RELATED"/>
    <property type="match status" value="1"/>
</dbReference>
<dbReference type="GO" id="GO:0015074">
    <property type="term" value="P:DNA integration"/>
    <property type="evidence" value="ECO:0007669"/>
    <property type="project" value="UniProtKB-KW"/>
</dbReference>
<dbReference type="InterPro" id="IPR013762">
    <property type="entry name" value="Integrase-like_cat_sf"/>
</dbReference>
<evidence type="ECO:0000313" key="6">
    <source>
        <dbReference type="EMBL" id="SDO48293.1"/>
    </source>
</evidence>
<dbReference type="SUPFAM" id="SSF56349">
    <property type="entry name" value="DNA breaking-rejoining enzymes"/>
    <property type="match status" value="1"/>
</dbReference>
<gene>
    <name evidence="6" type="ORF">SAMN04489798_3071</name>
</gene>
<sequence>MKLKLAGDLKLFYPLPNLKLYSHHIDNRIFTKDGSNLPFLVWPDHTPCTAINLYMLTLRDQRGRAGQPLSRRGSKGGTIGDYAGKLSQLIRYCSNEHLDFLELTDLHFTRFISKLRKQRYKDRLIQRQKNENTLTSTGQVCLNFLRFLGNFSGKPNFVAENGVIKTTTREYSIVGHNGQVIKKTSIWHHSFTLGETGDTRNPISPKSVKSLRQAADDANTSSFINSRRHLHISFLEYLGPRRGELADIKVEAINRAWHMKFPVLDLLTLKQGEPVIRQIPVSRVLLQQARTYMKLHRPSAIKIFTKGGRPDHGKLFVSERTGKPLADTTITNEIHTLRKAAGISEQACAHMFRHAFCTNLFVILFQRNKFKNSKEFEIRLISDSFFLHTVKQLSGHKTLEGLMPYIHLAYRRLNNIEETVSIANLILLQDEFDSHLRLLCHELKKGLGTFQFIDRVEELISLKYQDRDDILNK</sequence>
<dbReference type="InterPro" id="IPR011010">
    <property type="entry name" value="DNA_brk_join_enz"/>
</dbReference>
<dbReference type="OrthoDB" id="8533280at2"/>
<dbReference type="GO" id="GO:0003677">
    <property type="term" value="F:DNA binding"/>
    <property type="evidence" value="ECO:0007669"/>
    <property type="project" value="UniProtKB-KW"/>
</dbReference>
<dbReference type="CDD" id="cd00397">
    <property type="entry name" value="DNA_BRE_C"/>
    <property type="match status" value="1"/>
</dbReference>
<keyword evidence="4" id="KW-0233">DNA recombination</keyword>
<protein>
    <submittedName>
        <fullName evidence="6">Site-specific recombinase XerD</fullName>
    </submittedName>
</protein>
<dbReference type="Proteomes" id="UP000198827">
    <property type="component" value="Chromosome I"/>
</dbReference>
<dbReference type="RefSeq" id="WP_090182007.1">
    <property type="nucleotide sequence ID" value="NZ_LT629705.1"/>
</dbReference>
<dbReference type="InterPro" id="IPR050090">
    <property type="entry name" value="Tyrosine_recombinase_XerCD"/>
</dbReference>
<evidence type="ECO:0000256" key="3">
    <source>
        <dbReference type="ARBA" id="ARBA00023125"/>
    </source>
</evidence>
<keyword evidence="2" id="KW-0229">DNA integration</keyword>